<dbReference type="STRING" id="1043493.SAMN05421637_2083"/>
<name>A0A1H6ZES3_9MICO</name>
<dbReference type="InterPro" id="IPR001109">
    <property type="entry name" value="Hydrogenase_HupF/HypC"/>
</dbReference>
<evidence type="ECO:0000313" key="4">
    <source>
        <dbReference type="Proteomes" id="UP000183315"/>
    </source>
</evidence>
<dbReference type="RefSeq" id="WP_074789418.1">
    <property type="nucleotide sequence ID" value="NZ_BBLU01000015.1"/>
</dbReference>
<dbReference type="EMBL" id="FNZI01000004">
    <property type="protein sequence ID" value="SEJ51206.1"/>
    <property type="molecule type" value="Genomic_DNA"/>
</dbReference>
<evidence type="ECO:0000256" key="1">
    <source>
        <dbReference type="ARBA" id="ARBA00006018"/>
    </source>
</evidence>
<dbReference type="OrthoDB" id="9806017at2"/>
<gene>
    <name evidence="3" type="ORF">SAMN05421637_2083</name>
</gene>
<keyword evidence="4" id="KW-1185">Reference proteome</keyword>
<sequence>MCLGTIAQVVEVHKDGRAVVEDHGKRQLVLEMTVSDDDITPGDWVVIQSGFALERISEKEAMEANAIRDSAAPAPAAPAPAAPGEEGQPT</sequence>
<dbReference type="Proteomes" id="UP000183315">
    <property type="component" value="Unassembled WGS sequence"/>
</dbReference>
<dbReference type="SUPFAM" id="SSF159127">
    <property type="entry name" value="HupF/HypC-like"/>
    <property type="match status" value="1"/>
</dbReference>
<reference evidence="4" key="1">
    <citation type="submission" date="2016-10" db="EMBL/GenBank/DDBJ databases">
        <authorList>
            <person name="Varghese N."/>
        </authorList>
    </citation>
    <scope>NUCLEOTIDE SEQUENCE [LARGE SCALE GENOMIC DNA]</scope>
    <source>
        <strain evidence="4">DSM 24868</strain>
    </source>
</reference>
<organism evidence="3 4">
    <name type="scientific">Demequina mangrovi</name>
    <dbReference type="NCBI Taxonomy" id="1043493"/>
    <lineage>
        <taxon>Bacteria</taxon>
        <taxon>Bacillati</taxon>
        <taxon>Actinomycetota</taxon>
        <taxon>Actinomycetes</taxon>
        <taxon>Micrococcales</taxon>
        <taxon>Demequinaceae</taxon>
        <taxon>Demequina</taxon>
    </lineage>
</organism>
<accession>A0A1H6ZES3</accession>
<dbReference type="Pfam" id="PF01455">
    <property type="entry name" value="HupF_HypC"/>
    <property type="match status" value="1"/>
</dbReference>
<dbReference type="Gene3D" id="2.30.30.140">
    <property type="match status" value="1"/>
</dbReference>
<protein>
    <submittedName>
        <fullName evidence="3">Hydrogenase expression/formation protein HypC</fullName>
    </submittedName>
</protein>
<comment type="similarity">
    <text evidence="1">Belongs to the HupF/HypC family.</text>
</comment>
<feature type="region of interest" description="Disordered" evidence="2">
    <location>
        <begin position="67"/>
        <end position="90"/>
    </location>
</feature>
<proteinExistence type="inferred from homology"/>
<dbReference type="AlphaFoldDB" id="A0A1H6ZES3"/>
<evidence type="ECO:0000313" key="3">
    <source>
        <dbReference type="EMBL" id="SEJ51206.1"/>
    </source>
</evidence>
<evidence type="ECO:0000256" key="2">
    <source>
        <dbReference type="SAM" id="MobiDB-lite"/>
    </source>
</evidence>